<dbReference type="Pfam" id="PF11695">
    <property type="entry name" value="DUF3291"/>
    <property type="match status" value="1"/>
</dbReference>
<protein>
    <submittedName>
        <fullName evidence="2">DUF3291 domain-containing protein</fullName>
    </submittedName>
</protein>
<proteinExistence type="predicted"/>
<evidence type="ECO:0000313" key="3">
    <source>
        <dbReference type="Proteomes" id="UP000433101"/>
    </source>
</evidence>
<name>A0A7X3S9L3_9HYPH</name>
<dbReference type="RefSeq" id="WP_160777222.1">
    <property type="nucleotide sequence ID" value="NZ_WUMV01000009.1"/>
</dbReference>
<gene>
    <name evidence="2" type="ORF">GR183_18835</name>
</gene>
<reference evidence="2 3" key="1">
    <citation type="submission" date="2019-12" db="EMBL/GenBank/DDBJ databases">
        <authorList>
            <person name="Li M."/>
        </authorList>
    </citation>
    <scope>NUCLEOTIDE SEQUENCE [LARGE SCALE GENOMIC DNA]</scope>
    <source>
        <strain evidence="2 3">GBMRC 2046</strain>
    </source>
</reference>
<evidence type="ECO:0000313" key="2">
    <source>
        <dbReference type="EMBL" id="MXN66974.1"/>
    </source>
</evidence>
<dbReference type="Proteomes" id="UP000433101">
    <property type="component" value="Unassembled WGS sequence"/>
</dbReference>
<dbReference type="InterPro" id="IPR021708">
    <property type="entry name" value="DUF3291"/>
</dbReference>
<feature type="domain" description="DUF3291" evidence="1">
    <location>
        <begin position="6"/>
        <end position="153"/>
    </location>
</feature>
<accession>A0A7X3S9L3</accession>
<comment type="caution">
    <text evidence="2">The sequence shown here is derived from an EMBL/GenBank/DDBJ whole genome shotgun (WGS) entry which is preliminary data.</text>
</comment>
<organism evidence="2 3">
    <name type="scientific">Stappia sediminis</name>
    <dbReference type="NCBI Taxonomy" id="2692190"/>
    <lineage>
        <taxon>Bacteria</taxon>
        <taxon>Pseudomonadati</taxon>
        <taxon>Pseudomonadota</taxon>
        <taxon>Alphaproteobacteria</taxon>
        <taxon>Hyphomicrobiales</taxon>
        <taxon>Stappiaceae</taxon>
        <taxon>Stappia</taxon>
    </lineage>
</organism>
<dbReference type="AlphaFoldDB" id="A0A7X3S9L3"/>
<sequence>MTARRLAVYTFGNFIKPSEHPSNQGFHDRNDPNFAAVEMAEGFLARSGYDDEPGPKPWGEQVYPRFYIEHGDGWAPSTLSLWEDLPSIMAFAYSGIHAEAMRHGREWFIKPAWPPYALWWVDGGHTPSWADAIRRHEFLHDNGPTAFAFNFKQPFDEAGCPTTIDRDAMKRKAAKNADALRRHAS</sequence>
<dbReference type="EMBL" id="WUMV01000009">
    <property type="protein sequence ID" value="MXN66974.1"/>
    <property type="molecule type" value="Genomic_DNA"/>
</dbReference>
<evidence type="ECO:0000259" key="1">
    <source>
        <dbReference type="Pfam" id="PF11695"/>
    </source>
</evidence>
<keyword evidence="3" id="KW-1185">Reference proteome</keyword>